<evidence type="ECO:0000313" key="1">
    <source>
        <dbReference type="EMBL" id="RUP49078.1"/>
    </source>
</evidence>
<gene>
    <name evidence="1" type="ORF">BC936DRAFT_143328</name>
</gene>
<protein>
    <submittedName>
        <fullName evidence="1">Uncharacterized protein</fullName>
    </submittedName>
</protein>
<accession>A0A433DE27</accession>
<sequence length="118" mass="12814">MFESFQNKLENNPLGNHKYQIVLLNGCGNLELAASGTDNECHVACGWTLSQWGTLLGNIEVKRALAGITEESDAIALGSISRLCRGGEIACAHVWDGCERQKQEWGNAAPLGRKVRVC</sequence>
<dbReference type="Proteomes" id="UP000268093">
    <property type="component" value="Unassembled WGS sequence"/>
</dbReference>
<name>A0A433DE27_9FUNG</name>
<evidence type="ECO:0000313" key="2">
    <source>
        <dbReference type="Proteomes" id="UP000268093"/>
    </source>
</evidence>
<organism evidence="1 2">
    <name type="scientific">Jimgerdemannia flammicorona</name>
    <dbReference type="NCBI Taxonomy" id="994334"/>
    <lineage>
        <taxon>Eukaryota</taxon>
        <taxon>Fungi</taxon>
        <taxon>Fungi incertae sedis</taxon>
        <taxon>Mucoromycota</taxon>
        <taxon>Mucoromycotina</taxon>
        <taxon>Endogonomycetes</taxon>
        <taxon>Endogonales</taxon>
        <taxon>Endogonaceae</taxon>
        <taxon>Jimgerdemannia</taxon>
    </lineage>
</organism>
<keyword evidence="2" id="KW-1185">Reference proteome</keyword>
<dbReference type="EMBL" id="RBNI01002628">
    <property type="protein sequence ID" value="RUP49078.1"/>
    <property type="molecule type" value="Genomic_DNA"/>
</dbReference>
<dbReference type="AlphaFoldDB" id="A0A433DE27"/>
<proteinExistence type="predicted"/>
<reference evidence="1 2" key="1">
    <citation type="journal article" date="2018" name="New Phytol.">
        <title>Phylogenomics of Endogonaceae and evolution of mycorrhizas within Mucoromycota.</title>
        <authorList>
            <person name="Chang Y."/>
            <person name="Desiro A."/>
            <person name="Na H."/>
            <person name="Sandor L."/>
            <person name="Lipzen A."/>
            <person name="Clum A."/>
            <person name="Barry K."/>
            <person name="Grigoriev I.V."/>
            <person name="Martin F.M."/>
            <person name="Stajich J.E."/>
            <person name="Smith M.E."/>
            <person name="Bonito G."/>
            <person name="Spatafora J.W."/>
        </authorList>
    </citation>
    <scope>NUCLEOTIDE SEQUENCE [LARGE SCALE GENOMIC DNA]</scope>
    <source>
        <strain evidence="1 2">GMNB39</strain>
    </source>
</reference>
<comment type="caution">
    <text evidence="1">The sequence shown here is derived from an EMBL/GenBank/DDBJ whole genome shotgun (WGS) entry which is preliminary data.</text>
</comment>